<dbReference type="Proteomes" id="UP001500542">
    <property type="component" value="Unassembled WGS sequence"/>
</dbReference>
<feature type="domain" description="NAD(P)-binding" evidence="1">
    <location>
        <begin position="2"/>
        <end position="162"/>
    </location>
</feature>
<keyword evidence="3" id="KW-1185">Reference proteome</keyword>
<dbReference type="EMBL" id="BAAAHK010000017">
    <property type="protein sequence ID" value="GAA0955548.1"/>
    <property type="molecule type" value="Genomic_DNA"/>
</dbReference>
<dbReference type="Pfam" id="PF13460">
    <property type="entry name" value="NAD_binding_10"/>
    <property type="match status" value="1"/>
</dbReference>
<dbReference type="InterPro" id="IPR036291">
    <property type="entry name" value="NAD(P)-bd_dom_sf"/>
</dbReference>
<organism evidence="2 3">
    <name type="scientific">Kribbella koreensis</name>
    <dbReference type="NCBI Taxonomy" id="57909"/>
    <lineage>
        <taxon>Bacteria</taxon>
        <taxon>Bacillati</taxon>
        <taxon>Actinomycetota</taxon>
        <taxon>Actinomycetes</taxon>
        <taxon>Propionibacteriales</taxon>
        <taxon>Kribbellaceae</taxon>
        <taxon>Kribbella</taxon>
    </lineage>
</organism>
<comment type="caution">
    <text evidence="2">The sequence shown here is derived from an EMBL/GenBank/DDBJ whole genome shotgun (WGS) entry which is preliminary data.</text>
</comment>
<name>A0ABN1RE31_9ACTN</name>
<dbReference type="InterPro" id="IPR051604">
    <property type="entry name" value="Ergot_Alk_Oxidoreductase"/>
</dbReference>
<reference evidence="2 3" key="1">
    <citation type="journal article" date="2019" name="Int. J. Syst. Evol. Microbiol.">
        <title>The Global Catalogue of Microorganisms (GCM) 10K type strain sequencing project: providing services to taxonomists for standard genome sequencing and annotation.</title>
        <authorList>
            <consortium name="The Broad Institute Genomics Platform"/>
            <consortium name="The Broad Institute Genome Sequencing Center for Infectious Disease"/>
            <person name="Wu L."/>
            <person name="Ma J."/>
        </authorList>
    </citation>
    <scope>NUCLEOTIDE SEQUENCE [LARGE SCALE GENOMIC DNA]</scope>
    <source>
        <strain evidence="2 3">JCM 10977</strain>
    </source>
</reference>
<dbReference type="InterPro" id="IPR016040">
    <property type="entry name" value="NAD(P)-bd_dom"/>
</dbReference>
<dbReference type="Gene3D" id="3.90.25.10">
    <property type="entry name" value="UDP-galactose 4-epimerase, domain 1"/>
    <property type="match status" value="1"/>
</dbReference>
<evidence type="ECO:0000313" key="2">
    <source>
        <dbReference type="EMBL" id="GAA0955548.1"/>
    </source>
</evidence>
<gene>
    <name evidence="2" type="ORF">GCM10009554_63430</name>
</gene>
<dbReference type="PANTHER" id="PTHR43162">
    <property type="match status" value="1"/>
</dbReference>
<proteinExistence type="predicted"/>
<dbReference type="PANTHER" id="PTHR43162:SF1">
    <property type="entry name" value="PRESTALK A DIFFERENTIATION PROTEIN A"/>
    <property type="match status" value="1"/>
</dbReference>
<sequence length="265" mass="27626">MRDPAKLPDAVRGRVDIVTGSHGDPEVVGKAFADTDAVFWIVPPDSQAVSLEAAFSGFTRAAADAFTSSGVTHVVGVSALGRGTPVAGSAGLVTASLAMDDLIGGTGVAYRALANPSFMDNLLRQVSSIRDHGVFTDTVAPDRLAPSASTGDIAAVAARLLLDRSWTGVDSVPVLGPEDISAADMARIMSDVLGRPIRYERETLETLGARLTGFGLGDAFVGGMVDMMRAKENGLDDGVARTVENSTPTTFRQWCEHVLKPAVNA</sequence>
<evidence type="ECO:0000259" key="1">
    <source>
        <dbReference type="Pfam" id="PF13460"/>
    </source>
</evidence>
<dbReference type="Gene3D" id="3.40.50.720">
    <property type="entry name" value="NAD(P)-binding Rossmann-like Domain"/>
    <property type="match status" value="1"/>
</dbReference>
<protein>
    <submittedName>
        <fullName evidence="2">NAD(P)H-binding protein</fullName>
    </submittedName>
</protein>
<evidence type="ECO:0000313" key="3">
    <source>
        <dbReference type="Proteomes" id="UP001500542"/>
    </source>
</evidence>
<accession>A0ABN1RE31</accession>
<dbReference type="SUPFAM" id="SSF51735">
    <property type="entry name" value="NAD(P)-binding Rossmann-fold domains"/>
    <property type="match status" value="1"/>
</dbReference>